<organism evidence="6 7">
    <name type="scientific">Gymnopus androsaceus JB14</name>
    <dbReference type="NCBI Taxonomy" id="1447944"/>
    <lineage>
        <taxon>Eukaryota</taxon>
        <taxon>Fungi</taxon>
        <taxon>Dikarya</taxon>
        <taxon>Basidiomycota</taxon>
        <taxon>Agaricomycotina</taxon>
        <taxon>Agaricomycetes</taxon>
        <taxon>Agaricomycetidae</taxon>
        <taxon>Agaricales</taxon>
        <taxon>Marasmiineae</taxon>
        <taxon>Omphalotaceae</taxon>
        <taxon>Gymnopus</taxon>
    </lineage>
</organism>
<accession>A0A6A4GEG8</accession>
<dbReference type="Gene3D" id="3.50.50.60">
    <property type="entry name" value="FAD/NAD(P)-binding domain"/>
    <property type="match status" value="1"/>
</dbReference>
<evidence type="ECO:0000256" key="2">
    <source>
        <dbReference type="ARBA" id="ARBA00022827"/>
    </source>
</evidence>
<dbReference type="GO" id="GO:0071949">
    <property type="term" value="F:FAD binding"/>
    <property type="evidence" value="ECO:0007669"/>
    <property type="project" value="InterPro"/>
</dbReference>
<proteinExistence type="predicted"/>
<dbReference type="Proteomes" id="UP000799118">
    <property type="component" value="Unassembled WGS sequence"/>
</dbReference>
<reference evidence="6" key="1">
    <citation type="journal article" date="2019" name="Environ. Microbiol.">
        <title>Fungal ecological strategies reflected in gene transcription - a case study of two litter decomposers.</title>
        <authorList>
            <person name="Barbi F."/>
            <person name="Kohler A."/>
            <person name="Barry K."/>
            <person name="Baskaran P."/>
            <person name="Daum C."/>
            <person name="Fauchery L."/>
            <person name="Ihrmark K."/>
            <person name="Kuo A."/>
            <person name="LaButti K."/>
            <person name="Lipzen A."/>
            <person name="Morin E."/>
            <person name="Grigoriev I.V."/>
            <person name="Henrissat B."/>
            <person name="Lindahl B."/>
            <person name="Martin F."/>
        </authorList>
    </citation>
    <scope>NUCLEOTIDE SEQUENCE</scope>
    <source>
        <strain evidence="6">JB14</strain>
    </source>
</reference>
<name>A0A6A4GEG8_9AGAR</name>
<keyword evidence="3" id="KW-0560">Oxidoreductase</keyword>
<keyword evidence="2" id="KW-0274">FAD</keyword>
<evidence type="ECO:0000256" key="4">
    <source>
        <dbReference type="ARBA" id="ARBA00023033"/>
    </source>
</evidence>
<dbReference type="SUPFAM" id="SSF51905">
    <property type="entry name" value="FAD/NAD(P)-binding domain"/>
    <property type="match status" value="1"/>
</dbReference>
<dbReference type="GO" id="GO:0004497">
    <property type="term" value="F:monooxygenase activity"/>
    <property type="evidence" value="ECO:0007669"/>
    <property type="project" value="UniProtKB-KW"/>
</dbReference>
<dbReference type="InterPro" id="IPR002938">
    <property type="entry name" value="FAD-bd"/>
</dbReference>
<dbReference type="Pfam" id="PF13450">
    <property type="entry name" value="NAD_binding_8"/>
    <property type="match status" value="1"/>
</dbReference>
<keyword evidence="7" id="KW-1185">Reference proteome</keyword>
<dbReference type="AlphaFoldDB" id="A0A6A4GEG8"/>
<evidence type="ECO:0000313" key="7">
    <source>
        <dbReference type="Proteomes" id="UP000799118"/>
    </source>
</evidence>
<protein>
    <submittedName>
        <fullName evidence="6">2-polyprenyl-6-methoxyphenol hydroxylase</fullName>
    </submittedName>
</protein>
<evidence type="ECO:0000259" key="5">
    <source>
        <dbReference type="Pfam" id="PF01494"/>
    </source>
</evidence>
<dbReference type="OrthoDB" id="655030at2759"/>
<evidence type="ECO:0000256" key="1">
    <source>
        <dbReference type="ARBA" id="ARBA00022630"/>
    </source>
</evidence>
<evidence type="ECO:0000313" key="6">
    <source>
        <dbReference type="EMBL" id="KAE9383841.1"/>
    </source>
</evidence>
<feature type="non-terminal residue" evidence="6">
    <location>
        <position position="1"/>
    </location>
</feature>
<keyword evidence="4" id="KW-0503">Monooxygenase</keyword>
<sequence>GAGVGGLSLAHGLAKHGIKVTVFEKECNISLTCSSEGYRFRMNPNGSTALKSMLPEDLFAQFEQTAATTRIGGTRMKYDGTHGVKVDQKNGSAAEQYGGVYTVDRTLFRALLLQNLDVQFGRQAIGYALDSPCPGKVTLQFKDGSSETGDFLVGADGLRSVVRKQLLPQHLPVDTTGRCIYGKTPITSQLMEKFPKEMHDWMSMTIDDTGAKPLSLLTEPLRFSDTAKALSTKVLPQPSEDYIYWVLAGSPAAFELPDSQFLHLTPEQTVEHSLKITEKWSPAIRSVFESQTVDQASPLRLCSVVPEIPYWAPSPLLTLIGDAVHVMSPTGGVGANTALRDSAALYKVLRKAFVENQGKVSAEAIGQYEADMRVYAGKAVDMSQQGGAKIYGQPPFEECKTIDWL</sequence>
<dbReference type="EMBL" id="ML770307">
    <property type="protein sequence ID" value="KAE9383841.1"/>
    <property type="molecule type" value="Genomic_DNA"/>
</dbReference>
<feature type="domain" description="FAD-binding" evidence="5">
    <location>
        <begin position="318"/>
        <end position="382"/>
    </location>
</feature>
<dbReference type="InterPro" id="IPR036188">
    <property type="entry name" value="FAD/NAD-bd_sf"/>
</dbReference>
<dbReference type="PANTHER" id="PTHR47178:SF5">
    <property type="entry name" value="FAD-BINDING DOMAIN-CONTAINING PROTEIN"/>
    <property type="match status" value="1"/>
</dbReference>
<evidence type="ECO:0000256" key="3">
    <source>
        <dbReference type="ARBA" id="ARBA00023002"/>
    </source>
</evidence>
<gene>
    <name evidence="6" type="ORF">BT96DRAFT_843255</name>
</gene>
<keyword evidence="1" id="KW-0285">Flavoprotein</keyword>
<dbReference type="Pfam" id="PF01494">
    <property type="entry name" value="FAD_binding_3"/>
    <property type="match status" value="1"/>
</dbReference>
<dbReference type="PANTHER" id="PTHR47178">
    <property type="entry name" value="MONOOXYGENASE, FAD-BINDING"/>
    <property type="match status" value="1"/>
</dbReference>